<dbReference type="Gene3D" id="3.30.70.1060">
    <property type="entry name" value="Dimeric alpha+beta barrel"/>
    <property type="match status" value="1"/>
</dbReference>
<dbReference type="OrthoDB" id="162319at2"/>
<dbReference type="RefSeq" id="WP_092037657.1">
    <property type="nucleotide sequence ID" value="NZ_FOOK01000011.1"/>
</dbReference>
<evidence type="ECO:0000313" key="3">
    <source>
        <dbReference type="EMBL" id="SFF98046.1"/>
    </source>
</evidence>
<dbReference type="Proteomes" id="UP000198661">
    <property type="component" value="Unassembled WGS sequence"/>
</dbReference>
<evidence type="ECO:0000313" key="4">
    <source>
        <dbReference type="Proteomes" id="UP000198661"/>
    </source>
</evidence>
<dbReference type="PANTHER" id="PTHR37828:SF1">
    <property type="entry name" value="YCII-RELATED DOMAIN-CONTAINING PROTEIN"/>
    <property type="match status" value="1"/>
</dbReference>
<reference evidence="3 4" key="1">
    <citation type="submission" date="2016-10" db="EMBL/GenBank/DDBJ databases">
        <authorList>
            <person name="de Groot N.N."/>
        </authorList>
    </citation>
    <scope>NUCLEOTIDE SEQUENCE [LARGE SCALE GENOMIC DNA]</scope>
    <source>
        <strain evidence="3 4">DSM 44945</strain>
    </source>
</reference>
<evidence type="ECO:0000256" key="1">
    <source>
        <dbReference type="ARBA" id="ARBA00007689"/>
    </source>
</evidence>
<evidence type="ECO:0000259" key="2">
    <source>
        <dbReference type="Pfam" id="PF03795"/>
    </source>
</evidence>
<dbReference type="EMBL" id="FOOK01000011">
    <property type="protein sequence ID" value="SFF98046.1"/>
    <property type="molecule type" value="Genomic_DNA"/>
</dbReference>
<protein>
    <recommendedName>
        <fullName evidence="2">YCII-related domain-containing protein</fullName>
    </recommendedName>
</protein>
<dbReference type="Pfam" id="PF03795">
    <property type="entry name" value="YCII"/>
    <property type="match status" value="1"/>
</dbReference>
<dbReference type="STRING" id="201973.SAMN04488025_11111"/>
<accession>A0A1I2N965</accession>
<organism evidence="3 4">
    <name type="scientific">Planifilum fulgidum</name>
    <dbReference type="NCBI Taxonomy" id="201973"/>
    <lineage>
        <taxon>Bacteria</taxon>
        <taxon>Bacillati</taxon>
        <taxon>Bacillota</taxon>
        <taxon>Bacilli</taxon>
        <taxon>Bacillales</taxon>
        <taxon>Thermoactinomycetaceae</taxon>
        <taxon>Planifilum</taxon>
    </lineage>
</organism>
<comment type="similarity">
    <text evidence="1">Belongs to the YciI family.</text>
</comment>
<dbReference type="InterPro" id="IPR005545">
    <property type="entry name" value="YCII"/>
</dbReference>
<gene>
    <name evidence="3" type="ORF">SAMN04488025_11111</name>
</gene>
<proteinExistence type="inferred from homology"/>
<dbReference type="AlphaFoldDB" id="A0A1I2N965"/>
<keyword evidence="4" id="KW-1185">Reference proteome</keyword>
<dbReference type="PANTHER" id="PTHR37828">
    <property type="entry name" value="GSR2449 PROTEIN"/>
    <property type="match status" value="1"/>
</dbReference>
<dbReference type="InterPro" id="IPR011008">
    <property type="entry name" value="Dimeric_a/b-barrel"/>
</dbReference>
<feature type="domain" description="YCII-related" evidence="2">
    <location>
        <begin position="6"/>
        <end position="83"/>
    </location>
</feature>
<dbReference type="SUPFAM" id="SSF54909">
    <property type="entry name" value="Dimeric alpha+beta barrel"/>
    <property type="match status" value="1"/>
</dbReference>
<sequence>MAYFAAILHMEKPELNQKFRPQHLAYLESLKEQGKIFAMGPFADGAGGMVIYIADSLEEAKSMAEKDPYVVEGVRRLELHEWKMVRG</sequence>
<name>A0A1I2N965_9BACL</name>